<dbReference type="PIRSF" id="PIRSF004848">
    <property type="entry name" value="YBL036c_PLPDEIII"/>
    <property type="match status" value="1"/>
</dbReference>
<organism evidence="4 5">
    <name type="scientific">Fannyhessea vaginae PB189-T1-4</name>
    <dbReference type="NCBI Taxonomy" id="866774"/>
    <lineage>
        <taxon>Bacteria</taxon>
        <taxon>Bacillati</taxon>
        <taxon>Actinomycetota</taxon>
        <taxon>Coriobacteriia</taxon>
        <taxon>Coriobacteriales</taxon>
        <taxon>Atopobiaceae</taxon>
        <taxon>Fannyhessea</taxon>
    </lineage>
</organism>
<evidence type="ECO:0000259" key="3">
    <source>
        <dbReference type="Pfam" id="PF01168"/>
    </source>
</evidence>
<dbReference type="InterPro" id="IPR001608">
    <property type="entry name" value="Ala_racemase_N"/>
</dbReference>
<proteinExistence type="inferred from homology"/>
<dbReference type="Gene3D" id="3.20.20.10">
    <property type="entry name" value="Alanine racemase"/>
    <property type="match status" value="1"/>
</dbReference>
<keyword evidence="1" id="KW-0663">Pyridoxal phosphate</keyword>
<comment type="similarity">
    <text evidence="2">Belongs to the pyridoxal phosphate-binding protein YggS/PROSC family.</text>
</comment>
<reference evidence="4 5" key="1">
    <citation type="submission" date="2010-08" db="EMBL/GenBank/DDBJ databases">
        <authorList>
            <person name="Durkin A.S."/>
            <person name="Madupu R."/>
            <person name="Torralba M."/>
            <person name="Gillis M."/>
            <person name="Methe B."/>
            <person name="Sutton G."/>
            <person name="Nelson K.E."/>
        </authorList>
    </citation>
    <scope>NUCLEOTIDE SEQUENCE [LARGE SCALE GENOMIC DNA]</scope>
    <source>
        <strain evidence="4 5">PB189-T1-4</strain>
    </source>
</reference>
<dbReference type="InterPro" id="IPR029066">
    <property type="entry name" value="PLP-binding_barrel"/>
</dbReference>
<dbReference type="PANTHER" id="PTHR10146">
    <property type="entry name" value="PROLINE SYNTHETASE CO-TRANSCRIBED BACTERIAL HOMOLOG PROTEIN"/>
    <property type="match status" value="1"/>
</dbReference>
<sequence>MGNNEEYTAFLQARRCELMRYIAQVAGAAGRNPQDITLCAVSKTLPAEKLPCALRAGYRVFGENRVQVLQEKLDMLRTPACQSICAATSNAAAAGNPAGACAPVSFDMIGTLQKNKLNKLIGAARRIQSLADVDMARALNERCAVHNVRMHVLLELNISGEASKSGFSVPELMEHMSGFTELSHLVIDGLMCMAPAHARDEARACFKELTRVQARLRADYNLSCSVLSCGMSDDFDIAIQEGSTLIRLGRILFDPQYDIQSLTQRS</sequence>
<dbReference type="Pfam" id="PF01168">
    <property type="entry name" value="Ala_racemase_N"/>
    <property type="match status" value="1"/>
</dbReference>
<evidence type="ECO:0000313" key="4">
    <source>
        <dbReference type="EMBL" id="EFL44192.1"/>
    </source>
</evidence>
<feature type="domain" description="Alanine racemase N-terminal" evidence="3">
    <location>
        <begin position="81"/>
        <end position="253"/>
    </location>
</feature>
<evidence type="ECO:0000256" key="2">
    <source>
        <dbReference type="RuleBase" id="RU004514"/>
    </source>
</evidence>
<dbReference type="EMBL" id="AEDQ01000017">
    <property type="protein sequence ID" value="EFL44192.1"/>
    <property type="molecule type" value="Genomic_DNA"/>
</dbReference>
<dbReference type="SUPFAM" id="SSF51419">
    <property type="entry name" value="PLP-binding barrel"/>
    <property type="match status" value="1"/>
</dbReference>
<keyword evidence="5" id="KW-1185">Reference proteome</keyword>
<dbReference type="Proteomes" id="UP000004431">
    <property type="component" value="Unassembled WGS sequence"/>
</dbReference>
<comment type="caution">
    <text evidence="4">The sequence shown here is derived from an EMBL/GenBank/DDBJ whole genome shotgun (WGS) entry which is preliminary data.</text>
</comment>
<evidence type="ECO:0000313" key="5">
    <source>
        <dbReference type="Proteomes" id="UP000004431"/>
    </source>
</evidence>
<protein>
    <submittedName>
        <fullName evidence="4">Pyridoxal phosphate enzyme, YggS family</fullName>
    </submittedName>
</protein>
<gene>
    <name evidence="4" type="ORF">HMPREF9248_0977</name>
</gene>
<accession>A0ABN0B0B0</accession>
<name>A0ABN0B0B0_9ACTN</name>
<dbReference type="InterPro" id="IPR011078">
    <property type="entry name" value="PyrdxlP_homeostasis"/>
</dbReference>
<dbReference type="PANTHER" id="PTHR10146:SF14">
    <property type="entry name" value="PYRIDOXAL PHOSPHATE HOMEOSTASIS PROTEIN"/>
    <property type="match status" value="1"/>
</dbReference>
<evidence type="ECO:0000256" key="1">
    <source>
        <dbReference type="ARBA" id="ARBA00022898"/>
    </source>
</evidence>
<dbReference type="CDD" id="cd00635">
    <property type="entry name" value="PLPDE_III_YBL036c_like"/>
    <property type="match status" value="1"/>
</dbReference>